<dbReference type="Pfam" id="PF00353">
    <property type="entry name" value="HemolysinCabind"/>
    <property type="match status" value="1"/>
</dbReference>
<dbReference type="Gene3D" id="2.150.10.10">
    <property type="entry name" value="Serralysin-like metalloprotease, C-terminal"/>
    <property type="match status" value="1"/>
</dbReference>
<dbReference type="InterPro" id="IPR011049">
    <property type="entry name" value="Serralysin-like_metalloprot_C"/>
</dbReference>
<evidence type="ECO:0000256" key="1">
    <source>
        <dbReference type="ARBA" id="ARBA00022837"/>
    </source>
</evidence>
<name>A0A450WJQ5_9GAMM</name>
<dbReference type="AlphaFoldDB" id="A0A450WJQ5"/>
<keyword evidence="1" id="KW-0106">Calcium</keyword>
<organism evidence="2">
    <name type="scientific">Candidatus Kentrum sp. LPFa</name>
    <dbReference type="NCBI Taxonomy" id="2126335"/>
    <lineage>
        <taxon>Bacteria</taxon>
        <taxon>Pseudomonadati</taxon>
        <taxon>Pseudomonadota</taxon>
        <taxon>Gammaproteobacteria</taxon>
        <taxon>Candidatus Kentrum</taxon>
    </lineage>
</organism>
<dbReference type="GO" id="GO:0005615">
    <property type="term" value="C:extracellular space"/>
    <property type="evidence" value="ECO:0007669"/>
    <property type="project" value="InterPro"/>
</dbReference>
<proteinExistence type="predicted"/>
<reference evidence="2" key="1">
    <citation type="submission" date="2019-02" db="EMBL/GenBank/DDBJ databases">
        <authorList>
            <person name="Gruber-Vodicka R. H."/>
            <person name="Seah K. B. B."/>
        </authorList>
    </citation>
    <scope>NUCLEOTIDE SEQUENCE</scope>
    <source>
        <strain evidence="2">BECK_S313</strain>
    </source>
</reference>
<gene>
    <name evidence="2" type="ORF">BECKLPF1236B_GA0070989_111312</name>
</gene>
<accession>A0A450WJQ5</accession>
<evidence type="ECO:0000313" key="2">
    <source>
        <dbReference type="EMBL" id="VFK17263.1"/>
    </source>
</evidence>
<dbReference type="SUPFAM" id="SSF51120">
    <property type="entry name" value="beta-Roll"/>
    <property type="match status" value="1"/>
</dbReference>
<protein>
    <submittedName>
        <fullName evidence="2">Peptidase M10 serralysin C terminal</fullName>
    </submittedName>
</protein>
<dbReference type="EMBL" id="CAADFK010000113">
    <property type="protein sequence ID" value="VFK17263.1"/>
    <property type="molecule type" value="Genomic_DNA"/>
</dbReference>
<sequence length="234" mass="24533">MAMGGNSSGTQTPNTLKTRNNIRATIGQLHDNQLLDQGETRQSFLSDQRLINRFFLLNTTEKYSNFMNLIELHNVELGRAPSRDRLGGWNLTNDVLAGAQVGTSASDVLSGGTEADVLIGGAGNGTLTGGSGADVFKFVSTGGGLDTITDFTSGTDKIEVVSPNFGNLSVGNLASNHFQYGTAASNAGPVFLYDNGTGSLRFDRDGHGNAAPVQIASLTGNRNLSYTDIQVVAA</sequence>
<dbReference type="InterPro" id="IPR001343">
    <property type="entry name" value="Hemolysn_Ca-bd"/>
</dbReference>
<dbReference type="GO" id="GO:0005509">
    <property type="term" value="F:calcium ion binding"/>
    <property type="evidence" value="ECO:0007669"/>
    <property type="project" value="InterPro"/>
</dbReference>